<reference evidence="2 3" key="2">
    <citation type="journal article" date="2009" name="Proc. Natl. Acad. Sci. U.S.A.">
        <title>On the chimeric nature, thermophilic origin, and phylogenetic placement of the Thermotogales.</title>
        <authorList>
            <person name="Zhaxybayeva O."/>
            <person name="Swithers K.S."/>
            <person name="Lapierre P."/>
            <person name="Fournier G.P."/>
            <person name="Bickhart D.M."/>
            <person name="DeBoy R.T."/>
            <person name="Nelson K.E."/>
            <person name="Nesbo C.L."/>
            <person name="Doolittle W.F."/>
            <person name="Gogarten J.P."/>
            <person name="Noll K.M."/>
        </authorList>
    </citation>
    <scope>NUCLEOTIDE SEQUENCE [LARGE SCALE GENOMIC DNA]</scope>
    <source>
        <strain evidence="3">ATCC BAA-488 / DSM 13995 / JCM 10881 / RKU-1</strain>
    </source>
</reference>
<evidence type="ECO:0000259" key="1">
    <source>
        <dbReference type="SMART" id="SM00278"/>
    </source>
</evidence>
<feature type="domain" description="Helix-hairpin-helix DNA-binding motif class 1" evidence="1">
    <location>
        <begin position="55"/>
        <end position="74"/>
    </location>
</feature>
<dbReference type="PANTHER" id="PTHR21180:SF32">
    <property type="entry name" value="ENDONUCLEASE_EXONUCLEASE_PHOSPHATASE FAMILY DOMAIN-CONTAINING PROTEIN 1"/>
    <property type="match status" value="1"/>
</dbReference>
<protein>
    <submittedName>
        <fullName evidence="2">Competence protein ComEA helix-hairpin-helix repeat protein</fullName>
    </submittedName>
</protein>
<dbReference type="SMART" id="SM00278">
    <property type="entry name" value="HhH1"/>
    <property type="match status" value="4"/>
</dbReference>
<feature type="domain" description="Helix-hairpin-helix DNA-binding motif class 1" evidence="1">
    <location>
        <begin position="159"/>
        <end position="178"/>
    </location>
</feature>
<proteinExistence type="predicted"/>
<dbReference type="PANTHER" id="PTHR21180">
    <property type="entry name" value="ENDONUCLEASE/EXONUCLEASE/PHOSPHATASE FAMILY DOMAIN-CONTAINING PROTEIN 1"/>
    <property type="match status" value="1"/>
</dbReference>
<dbReference type="eggNOG" id="COG1555">
    <property type="taxonomic scope" value="Bacteria"/>
</dbReference>
<organism evidence="2 3">
    <name type="scientific">Thermotoga petrophila (strain ATCC BAA-488 / DSM 13995 / JCM 10881 / RKU-1)</name>
    <dbReference type="NCBI Taxonomy" id="390874"/>
    <lineage>
        <taxon>Bacteria</taxon>
        <taxon>Thermotogati</taxon>
        <taxon>Thermotogota</taxon>
        <taxon>Thermotogae</taxon>
        <taxon>Thermotogales</taxon>
        <taxon>Thermotogaceae</taxon>
        <taxon>Thermotoga</taxon>
    </lineage>
</organism>
<name>A5IND1_THEP1</name>
<sequence length="181" mass="20205">MKLKKQHQRTILFVALVFFILLGIVMERETKTEEDTTPSQKVVAFPVDLNTASLEDLMSIPGIGPVKAQRIIDYRESHGGFSSVEELKNVSGIGEKTLEKISGYVTVEGVEQHIKREVTKLNVNTASVEELETLPYIGEMKAKAIVEYREKNGPFCSPEDLLNVPGIGEKTLEKIRGKITF</sequence>
<gene>
    <name evidence="2" type="ordered locus">Tpet_1699</name>
</gene>
<dbReference type="Proteomes" id="UP000006558">
    <property type="component" value="Chromosome"/>
</dbReference>
<dbReference type="InterPro" id="IPR051675">
    <property type="entry name" value="Endo/Exo/Phosphatase_dom_1"/>
</dbReference>
<reference evidence="3" key="1">
    <citation type="submission" date="2007-05" db="EMBL/GenBank/DDBJ databases">
        <title>Complete sequence of Thermotoga petrophila RKU-1.</title>
        <authorList>
            <consortium name="US DOE Joint Genome Institute"/>
            <person name="Copeland A."/>
            <person name="Lucas S."/>
            <person name="Lapidus A."/>
            <person name="Barry K."/>
            <person name="Glavina del Rio T."/>
            <person name="Dalin E."/>
            <person name="Tice H."/>
            <person name="Pitluck S."/>
            <person name="Sims D."/>
            <person name="Brettin T."/>
            <person name="Bruce D."/>
            <person name="Detter J.C."/>
            <person name="Han C."/>
            <person name="Tapia R."/>
            <person name="Schmutz J."/>
            <person name="Larimer F."/>
            <person name="Land M."/>
            <person name="Hauser L."/>
            <person name="Kyrpides N."/>
            <person name="Mikhailova N."/>
            <person name="Nelson K."/>
            <person name="Gogarten J.P."/>
            <person name="Noll K."/>
            <person name="Richardson P."/>
        </authorList>
    </citation>
    <scope>NUCLEOTIDE SEQUENCE [LARGE SCALE GENOMIC DNA]</scope>
    <source>
        <strain evidence="3">ATCC BAA-488 / DSM 13995 / JCM 10881 / RKU-1</strain>
    </source>
</reference>
<dbReference type="KEGG" id="tpt:Tpet_1699"/>
<dbReference type="GO" id="GO:0003677">
    <property type="term" value="F:DNA binding"/>
    <property type="evidence" value="ECO:0007669"/>
    <property type="project" value="InterPro"/>
</dbReference>
<dbReference type="NCBIfam" id="TIGR00426">
    <property type="entry name" value="competence protein ComEA helix-hairpin-helix repeat region"/>
    <property type="match status" value="2"/>
</dbReference>
<dbReference type="STRING" id="390874.Tpet_1699"/>
<feature type="domain" description="Helix-hairpin-helix DNA-binding motif class 1" evidence="1">
    <location>
        <begin position="129"/>
        <end position="148"/>
    </location>
</feature>
<dbReference type="GO" id="GO:0015627">
    <property type="term" value="C:type II protein secretion system complex"/>
    <property type="evidence" value="ECO:0007669"/>
    <property type="project" value="TreeGrafter"/>
</dbReference>
<dbReference type="RefSeq" id="WP_011944110.1">
    <property type="nucleotide sequence ID" value="NC_009486.1"/>
</dbReference>
<evidence type="ECO:0000313" key="2">
    <source>
        <dbReference type="EMBL" id="ABQ47704.1"/>
    </source>
</evidence>
<accession>A5IND1</accession>
<dbReference type="Gene3D" id="1.10.150.280">
    <property type="entry name" value="AF1531-like domain"/>
    <property type="match status" value="2"/>
</dbReference>
<dbReference type="InterPro" id="IPR004509">
    <property type="entry name" value="Competence_ComEA_HhH"/>
</dbReference>
<feature type="domain" description="Helix-hairpin-helix DNA-binding motif class 1" evidence="1">
    <location>
        <begin position="85"/>
        <end position="104"/>
    </location>
</feature>
<dbReference type="InterPro" id="IPR003583">
    <property type="entry name" value="Hlx-hairpin-Hlx_DNA-bd_motif"/>
</dbReference>
<dbReference type="AlphaFoldDB" id="A5IND1"/>
<evidence type="ECO:0000313" key="3">
    <source>
        <dbReference type="Proteomes" id="UP000006558"/>
    </source>
</evidence>
<dbReference type="Pfam" id="PF12836">
    <property type="entry name" value="HHH_3"/>
    <property type="match status" value="2"/>
</dbReference>
<dbReference type="HOGENOM" id="CLU_052011_2_0_0"/>
<dbReference type="EMBL" id="CP000702">
    <property type="protein sequence ID" value="ABQ47704.1"/>
    <property type="molecule type" value="Genomic_DNA"/>
</dbReference>
<dbReference type="SUPFAM" id="SSF47781">
    <property type="entry name" value="RuvA domain 2-like"/>
    <property type="match status" value="2"/>
</dbReference>
<dbReference type="GO" id="GO:0015628">
    <property type="term" value="P:protein secretion by the type II secretion system"/>
    <property type="evidence" value="ECO:0007669"/>
    <property type="project" value="TreeGrafter"/>
</dbReference>
<dbReference type="InterPro" id="IPR010994">
    <property type="entry name" value="RuvA_2-like"/>
</dbReference>
<dbReference type="GO" id="GO:0006281">
    <property type="term" value="P:DNA repair"/>
    <property type="evidence" value="ECO:0007669"/>
    <property type="project" value="InterPro"/>
</dbReference>